<evidence type="ECO:0000256" key="1">
    <source>
        <dbReference type="SAM" id="MobiDB-lite"/>
    </source>
</evidence>
<feature type="region of interest" description="Disordered" evidence="1">
    <location>
        <begin position="125"/>
        <end position="157"/>
    </location>
</feature>
<proteinExistence type="predicted"/>
<dbReference type="AlphaFoldDB" id="A0A183HNG1"/>
<dbReference type="Proteomes" id="UP000267606">
    <property type="component" value="Unassembled WGS sequence"/>
</dbReference>
<evidence type="ECO:0000313" key="2">
    <source>
        <dbReference type="EMBL" id="VDO58419.1"/>
    </source>
</evidence>
<name>A0A183HNG1_9BILA</name>
<reference evidence="2 3" key="2">
    <citation type="submission" date="2018-11" db="EMBL/GenBank/DDBJ databases">
        <authorList>
            <consortium name="Pathogen Informatics"/>
        </authorList>
    </citation>
    <scope>NUCLEOTIDE SEQUENCE [LARGE SCALE GENOMIC DNA]</scope>
</reference>
<sequence>MLLKGKCLKSSRSGQNSLAKKIDRTRSFDTKISFPLSPTVAQTGSENNKGCFPAELLPENLEWSNLSRNYFLLASSSAAEETEDRQYVKPCYDGGTLRTDLEEVTNPVKTNVDQLIKANIERTHPSVSKQQFLPHPESRKAFLTTTELSECDDRADG</sequence>
<gene>
    <name evidence="2" type="ORF">OFLC_LOCUS9026</name>
</gene>
<evidence type="ECO:0000313" key="4">
    <source>
        <dbReference type="WBParaSite" id="OFLC_0000902201-mRNA-1"/>
    </source>
</evidence>
<keyword evidence="3" id="KW-1185">Reference proteome</keyword>
<accession>A0A183HNG1</accession>
<protein>
    <submittedName>
        <fullName evidence="2 4">Uncharacterized protein</fullName>
    </submittedName>
</protein>
<dbReference type="STRING" id="387005.A0A183HNG1"/>
<evidence type="ECO:0000313" key="3">
    <source>
        <dbReference type="Proteomes" id="UP000267606"/>
    </source>
</evidence>
<dbReference type="WBParaSite" id="OFLC_0000902201-mRNA-1">
    <property type="protein sequence ID" value="OFLC_0000902201-mRNA-1"/>
    <property type="gene ID" value="OFLC_0000902201"/>
</dbReference>
<reference evidence="4" key="1">
    <citation type="submission" date="2016-06" db="UniProtKB">
        <authorList>
            <consortium name="WormBaseParasite"/>
        </authorList>
    </citation>
    <scope>IDENTIFICATION</scope>
</reference>
<organism evidence="4">
    <name type="scientific">Onchocerca flexuosa</name>
    <dbReference type="NCBI Taxonomy" id="387005"/>
    <lineage>
        <taxon>Eukaryota</taxon>
        <taxon>Metazoa</taxon>
        <taxon>Ecdysozoa</taxon>
        <taxon>Nematoda</taxon>
        <taxon>Chromadorea</taxon>
        <taxon>Rhabditida</taxon>
        <taxon>Spirurina</taxon>
        <taxon>Spiruromorpha</taxon>
        <taxon>Filarioidea</taxon>
        <taxon>Onchocercidae</taxon>
        <taxon>Onchocerca</taxon>
    </lineage>
</organism>
<dbReference type="EMBL" id="UZAJ01010678">
    <property type="protein sequence ID" value="VDO58419.1"/>
    <property type="molecule type" value="Genomic_DNA"/>
</dbReference>